<evidence type="ECO:0000313" key="2">
    <source>
        <dbReference type="Proteomes" id="UP000195442"/>
    </source>
</evidence>
<evidence type="ECO:0000313" key="1">
    <source>
        <dbReference type="EMBL" id="SJM92145.1"/>
    </source>
</evidence>
<accession>A0A1R4H790</accession>
<name>A0A1R4H790_9GAMM</name>
<gene>
    <name evidence="1" type="ORF">CRENPOLYSF2_2560012</name>
</gene>
<keyword evidence="2" id="KW-1185">Reference proteome</keyword>
<proteinExistence type="predicted"/>
<organism evidence="1 2">
    <name type="scientific">Crenothrix polyspora</name>
    <dbReference type="NCBI Taxonomy" id="360316"/>
    <lineage>
        <taxon>Bacteria</taxon>
        <taxon>Pseudomonadati</taxon>
        <taxon>Pseudomonadota</taxon>
        <taxon>Gammaproteobacteria</taxon>
        <taxon>Methylococcales</taxon>
        <taxon>Crenotrichaceae</taxon>
        <taxon>Crenothrix</taxon>
    </lineage>
</organism>
<dbReference type="AlphaFoldDB" id="A0A1R4H790"/>
<dbReference type="Proteomes" id="UP000195442">
    <property type="component" value="Unassembled WGS sequence"/>
</dbReference>
<reference evidence="2" key="1">
    <citation type="submission" date="2017-02" db="EMBL/GenBank/DDBJ databases">
        <authorList>
            <person name="Daims H."/>
        </authorList>
    </citation>
    <scope>NUCLEOTIDE SEQUENCE [LARGE SCALE GENOMIC DNA]</scope>
</reference>
<protein>
    <submittedName>
        <fullName evidence="1">Uncharacterized protein</fullName>
    </submittedName>
</protein>
<sequence length="50" mass="5652">MCKRYPCNDFLSTENTKSTKKNGGDLIELEINLQIPIEILSVSFVFSVDT</sequence>
<dbReference type="EMBL" id="FUKJ01000175">
    <property type="protein sequence ID" value="SJM92145.1"/>
    <property type="molecule type" value="Genomic_DNA"/>
</dbReference>